<gene>
    <name evidence="1" type="ORF">rCG_63296</name>
</gene>
<dbReference type="AlphaFoldDB" id="A6K4M6"/>
<name>A6K4M6_RAT</name>
<dbReference type="EMBL" id="CH474017">
    <property type="protein sequence ID" value="EDL96248.1"/>
    <property type="molecule type" value="Genomic_DNA"/>
</dbReference>
<protein>
    <submittedName>
        <fullName evidence="1">RCG63296</fullName>
    </submittedName>
</protein>
<reference evidence="1 2" key="1">
    <citation type="submission" date="2005-07" db="EMBL/GenBank/DDBJ databases">
        <authorList>
            <person name="Mural R.J."/>
            <person name="Li P.W."/>
            <person name="Adams M.D."/>
            <person name="Amanatides P.G."/>
            <person name="Baden-Tillson H."/>
            <person name="Barnstead M."/>
            <person name="Chin S.H."/>
            <person name="Dew I."/>
            <person name="Evans C.A."/>
            <person name="Ferriera S."/>
            <person name="Flanigan M."/>
            <person name="Fosler C."/>
            <person name="Glodek A."/>
            <person name="Gu Z."/>
            <person name="Holt R.A."/>
            <person name="Jennings D."/>
            <person name="Kraft C.L."/>
            <person name="Lu F."/>
            <person name="Nguyen T."/>
            <person name="Nusskern D.R."/>
            <person name="Pfannkoch C.M."/>
            <person name="Sitter C."/>
            <person name="Sutton G.G."/>
            <person name="Venter J.C."/>
            <person name="Wang Z."/>
            <person name="Woodage T."/>
            <person name="Zheng X.H."/>
            <person name="Zhong F."/>
        </authorList>
    </citation>
    <scope>NUCLEOTIDE SEQUENCE [LARGE SCALE GENOMIC DNA]</scope>
    <source>
        <strain>BN</strain>
        <strain evidence="2">Sprague-Dawley</strain>
    </source>
</reference>
<evidence type="ECO:0000313" key="2">
    <source>
        <dbReference type="Proteomes" id="UP000234681"/>
    </source>
</evidence>
<proteinExistence type="predicted"/>
<evidence type="ECO:0000313" key="1">
    <source>
        <dbReference type="EMBL" id="EDL96248.1"/>
    </source>
</evidence>
<dbReference type="Proteomes" id="UP000234681">
    <property type="component" value="Chromosome 10"/>
</dbReference>
<organism evidence="1 2">
    <name type="scientific">Rattus norvegicus</name>
    <name type="common">Rat</name>
    <dbReference type="NCBI Taxonomy" id="10116"/>
    <lineage>
        <taxon>Eukaryota</taxon>
        <taxon>Metazoa</taxon>
        <taxon>Chordata</taxon>
        <taxon>Craniata</taxon>
        <taxon>Vertebrata</taxon>
        <taxon>Euteleostomi</taxon>
        <taxon>Mammalia</taxon>
        <taxon>Eutheria</taxon>
        <taxon>Euarchontoglires</taxon>
        <taxon>Glires</taxon>
        <taxon>Rodentia</taxon>
        <taxon>Myomorpha</taxon>
        <taxon>Muroidea</taxon>
        <taxon>Muridae</taxon>
        <taxon>Murinae</taxon>
        <taxon>Rattus</taxon>
    </lineage>
</organism>
<sequence length="43" mass="4950">MKSFWYMIRNSIAGSYGRPISTLLRNPKTMFHSDCTAHSTARD</sequence>
<accession>A6K4M6</accession>